<evidence type="ECO:0000256" key="1">
    <source>
        <dbReference type="ARBA" id="ARBA00022801"/>
    </source>
</evidence>
<evidence type="ECO:0000313" key="3">
    <source>
        <dbReference type="EMBL" id="SOC37093.1"/>
    </source>
</evidence>
<sequence>MKQLIQSFLQKEIENEVTPGAVIAVKHKGKWILEEEIGFNSTEDDKVPMTSQHLFDVASLTKVLATTPSILQLLELGEIHLHDPVSTFIPEFAQKGKEAITIKQLLTHSSGLIAHRPYFEKQLKFDEVLADICANEQLTYQPDTKVVYSDLGYILLGKIVEIVSTIPIEQYSKKYIFEPLEMNDTTYLPDVERQRYAPTEYLEHLNGHKYGIVHDDNTEFMEGVSGHAGLFSTIGDITKFCDMLENNGFNNDHQILHPFWLQKSKENFTPFSPEARGLGWQLRGEGASPAGDLMSANTYGHTGYTGTSFYIDPIAEVTVILLTNRVYFGRHDKMNRLRPRLHNLIMTNLRN</sequence>
<proteinExistence type="predicted"/>
<dbReference type="Proteomes" id="UP000219252">
    <property type="component" value="Unassembled WGS sequence"/>
</dbReference>
<dbReference type="Pfam" id="PF00144">
    <property type="entry name" value="Beta-lactamase"/>
    <property type="match status" value="1"/>
</dbReference>
<feature type="domain" description="Beta-lactamase-related" evidence="2">
    <location>
        <begin position="10"/>
        <end position="337"/>
    </location>
</feature>
<dbReference type="OrthoDB" id="9770183at2"/>
<dbReference type="AlphaFoldDB" id="A0A285U5V1"/>
<organism evidence="3 4">
    <name type="scientific">Ureibacillus acetophenoni</name>
    <dbReference type="NCBI Taxonomy" id="614649"/>
    <lineage>
        <taxon>Bacteria</taxon>
        <taxon>Bacillati</taxon>
        <taxon>Bacillota</taxon>
        <taxon>Bacilli</taxon>
        <taxon>Bacillales</taxon>
        <taxon>Caryophanaceae</taxon>
        <taxon>Ureibacillus</taxon>
    </lineage>
</organism>
<protein>
    <submittedName>
        <fullName evidence="3">CubicO group peptidase (Beta-lactamase class C family)</fullName>
    </submittedName>
</protein>
<keyword evidence="4" id="KW-1185">Reference proteome</keyword>
<dbReference type="SUPFAM" id="SSF56601">
    <property type="entry name" value="beta-lactamase/transpeptidase-like"/>
    <property type="match status" value="1"/>
</dbReference>
<reference evidence="4" key="1">
    <citation type="submission" date="2017-08" db="EMBL/GenBank/DDBJ databases">
        <authorList>
            <person name="Varghese N."/>
            <person name="Submissions S."/>
        </authorList>
    </citation>
    <scope>NUCLEOTIDE SEQUENCE [LARGE SCALE GENOMIC DNA]</scope>
    <source>
        <strain evidence="4">JC23</strain>
    </source>
</reference>
<dbReference type="InterPro" id="IPR001466">
    <property type="entry name" value="Beta-lactam-related"/>
</dbReference>
<dbReference type="PANTHER" id="PTHR43283">
    <property type="entry name" value="BETA-LACTAMASE-RELATED"/>
    <property type="match status" value="1"/>
</dbReference>
<evidence type="ECO:0000313" key="4">
    <source>
        <dbReference type="Proteomes" id="UP000219252"/>
    </source>
</evidence>
<keyword evidence="1" id="KW-0378">Hydrolase</keyword>
<dbReference type="EMBL" id="OBQC01000003">
    <property type="protein sequence ID" value="SOC37093.1"/>
    <property type="molecule type" value="Genomic_DNA"/>
</dbReference>
<accession>A0A285U5V1</accession>
<gene>
    <name evidence="3" type="ORF">SAMN05877842_10324</name>
</gene>
<dbReference type="RefSeq" id="WP_097148684.1">
    <property type="nucleotide sequence ID" value="NZ_OBQC01000003.1"/>
</dbReference>
<dbReference type="GO" id="GO:0016787">
    <property type="term" value="F:hydrolase activity"/>
    <property type="evidence" value="ECO:0007669"/>
    <property type="project" value="UniProtKB-KW"/>
</dbReference>
<dbReference type="InterPro" id="IPR012338">
    <property type="entry name" value="Beta-lactam/transpept-like"/>
</dbReference>
<name>A0A285U5V1_9BACL</name>
<dbReference type="Gene3D" id="3.40.710.10">
    <property type="entry name" value="DD-peptidase/beta-lactamase superfamily"/>
    <property type="match status" value="1"/>
</dbReference>
<evidence type="ECO:0000259" key="2">
    <source>
        <dbReference type="Pfam" id="PF00144"/>
    </source>
</evidence>
<dbReference type="PANTHER" id="PTHR43283:SF11">
    <property type="entry name" value="BETA-LACTAMASE-RELATED DOMAIN-CONTAINING PROTEIN"/>
    <property type="match status" value="1"/>
</dbReference>
<dbReference type="InterPro" id="IPR050789">
    <property type="entry name" value="Diverse_Enzym_Activities"/>
</dbReference>